<evidence type="ECO:0000313" key="5">
    <source>
        <dbReference type="Proteomes" id="UP001497623"/>
    </source>
</evidence>
<feature type="region of interest" description="Disordered" evidence="1">
    <location>
        <begin position="320"/>
        <end position="500"/>
    </location>
</feature>
<dbReference type="InterPro" id="IPR032718">
    <property type="entry name" value="PGBD4_Znf_C"/>
</dbReference>
<evidence type="ECO:0000256" key="1">
    <source>
        <dbReference type="SAM" id="MobiDB-lite"/>
    </source>
</evidence>
<dbReference type="InterPro" id="IPR029526">
    <property type="entry name" value="PGBD"/>
</dbReference>
<accession>A0AAV2QKV5</accession>
<feature type="domain" description="PiggyBac transposable element-derived protein" evidence="3">
    <location>
        <begin position="5"/>
        <end position="155"/>
    </location>
</feature>
<protein>
    <recommendedName>
        <fullName evidence="6">PiggyBac transposable element-derived protein domain-containing protein</fullName>
    </recommendedName>
</protein>
<feature type="domain" description="PiggyBac transposable element-derived protein 4 C-terminal zinc-finger" evidence="2">
    <location>
        <begin position="271"/>
        <end position="310"/>
    </location>
</feature>
<feature type="compositionally biased region" description="Low complexity" evidence="1">
    <location>
        <begin position="320"/>
        <end position="366"/>
    </location>
</feature>
<dbReference type="Proteomes" id="UP001497623">
    <property type="component" value="Unassembled WGS sequence"/>
</dbReference>
<evidence type="ECO:0000259" key="3">
    <source>
        <dbReference type="Pfam" id="PF13843"/>
    </source>
</evidence>
<feature type="compositionally biased region" description="Low complexity" evidence="1">
    <location>
        <begin position="410"/>
        <end position="441"/>
    </location>
</feature>
<gene>
    <name evidence="4" type="ORF">MNOR_LOCUS13977</name>
</gene>
<proteinExistence type="predicted"/>
<organism evidence="4 5">
    <name type="scientific">Meganyctiphanes norvegica</name>
    <name type="common">Northern krill</name>
    <name type="synonym">Thysanopoda norvegica</name>
    <dbReference type="NCBI Taxonomy" id="48144"/>
    <lineage>
        <taxon>Eukaryota</taxon>
        <taxon>Metazoa</taxon>
        <taxon>Ecdysozoa</taxon>
        <taxon>Arthropoda</taxon>
        <taxon>Crustacea</taxon>
        <taxon>Multicrustacea</taxon>
        <taxon>Malacostraca</taxon>
        <taxon>Eumalacostraca</taxon>
        <taxon>Eucarida</taxon>
        <taxon>Euphausiacea</taxon>
        <taxon>Euphausiidae</taxon>
        <taxon>Meganyctiphanes</taxon>
    </lineage>
</organism>
<dbReference type="EMBL" id="CAXKWB010008227">
    <property type="protein sequence ID" value="CAL4090203.1"/>
    <property type="molecule type" value="Genomic_DNA"/>
</dbReference>
<feature type="compositionally biased region" description="Low complexity" evidence="1">
    <location>
        <begin position="376"/>
        <end position="397"/>
    </location>
</feature>
<comment type="caution">
    <text evidence="4">The sequence shown here is derived from an EMBL/GenBank/DDBJ whole genome shotgun (WGS) entry which is preliminary data.</text>
</comment>
<name>A0AAV2QKV5_MEGNR</name>
<dbReference type="Pfam" id="PF13842">
    <property type="entry name" value="zf-Tnp_2"/>
    <property type="match status" value="1"/>
</dbReference>
<evidence type="ECO:0008006" key="6">
    <source>
        <dbReference type="Google" id="ProtNLM"/>
    </source>
</evidence>
<reference evidence="4 5" key="1">
    <citation type="submission" date="2024-05" db="EMBL/GenBank/DDBJ databases">
        <authorList>
            <person name="Wallberg A."/>
        </authorList>
    </citation>
    <scope>NUCLEOTIDE SEQUENCE [LARGE SCALE GENOMIC DNA]</scope>
</reference>
<evidence type="ECO:0000259" key="2">
    <source>
        <dbReference type="Pfam" id="PF13842"/>
    </source>
</evidence>
<keyword evidence="5" id="KW-1185">Reference proteome</keyword>
<dbReference type="Pfam" id="PF13843">
    <property type="entry name" value="DDE_Tnp_1_7"/>
    <property type="match status" value="1"/>
</dbReference>
<sequence length="500" mass="55878">MMLGLLGTWRQVYADNWFCSLALAEYLYTKRQTYLTGIVREGRGPPQFLQDERLHKKSSSFVRKDHVLVCKYEDRKTIYSITTMYEARVLEKMKSYFRGHTFWKLPLQINHYNKSMGAVDLCDQLLQPYSAGRRSLAWFKKLGLHMIDRMVLNSYKLHMNTHVDTYKKTSMEFIIDVVSQVLKKHSPGAKKIIEKHEKVLKDRSDNRILFKLQREQAVAAPAPAPPAAIQAGRVDLPVALPAPGDSSSDERTSDYRHLLTNKTPTAKKSYPRVRCRECYIQNKRSDTRTICKACPGRPGLCSPACFTAYHARKYPHWRAAARPAAARPAATRQAAARPPAAARQQQPTQQQPAQQSYPSPAAARPRLQAILSTTDGSSSSSGSPRRSSRIQQRSQGSVAPARVQLPVPPISSSSSSVGSPIAGSSMLSYRSTRTLRSGSRSPAQRSPRPVATVIPRQKRRVSPSSAPPRSLRRRLAPAPRNQDGSYVMPSTEPEVSSSDN</sequence>
<evidence type="ECO:0000313" key="4">
    <source>
        <dbReference type="EMBL" id="CAL4090203.1"/>
    </source>
</evidence>
<dbReference type="PANTHER" id="PTHR46599:SF3">
    <property type="entry name" value="PIGGYBAC TRANSPOSABLE ELEMENT-DERIVED PROTEIN 4"/>
    <property type="match status" value="1"/>
</dbReference>
<dbReference type="PANTHER" id="PTHR46599">
    <property type="entry name" value="PIGGYBAC TRANSPOSABLE ELEMENT-DERIVED PROTEIN 4"/>
    <property type="match status" value="1"/>
</dbReference>
<dbReference type="AlphaFoldDB" id="A0AAV2QKV5"/>